<dbReference type="InterPro" id="IPR016040">
    <property type="entry name" value="NAD(P)-bd_dom"/>
</dbReference>
<dbReference type="OrthoDB" id="9798632at2"/>
<sequence>MPKTAIILGATGLTGGLLLHNLLEDDRYEKIKLFSRKSVEINHPKIEEHLVDLLKLKEEKDKFTADEVFCCIGTTKSKTPDEKKYSSIDRGIPIAAAKLCKENNIDTFSVVSALGANPKSRMFYNRTKGKMEDEVLAQEIKNTYILQPSLITGERKENRSSEKVGKIMLNFLNPFFLGTLRKYKSISAESIAEAMVKITNSSELSLKRIPSDEIKNIANSNYGGN</sequence>
<evidence type="ECO:0000313" key="2">
    <source>
        <dbReference type="EMBL" id="SHG28513.1"/>
    </source>
</evidence>
<proteinExistence type="predicted"/>
<dbReference type="Proteomes" id="UP000183945">
    <property type="component" value="Unassembled WGS sequence"/>
</dbReference>
<dbReference type="InterPro" id="IPR036291">
    <property type="entry name" value="NAD(P)-bd_dom_sf"/>
</dbReference>
<evidence type="ECO:0000259" key="1">
    <source>
        <dbReference type="Pfam" id="PF13460"/>
    </source>
</evidence>
<name>A0A1M5IL56_SALEC</name>
<dbReference type="RefSeq" id="WP_072880088.1">
    <property type="nucleotide sequence ID" value="NZ_FQVT01000008.1"/>
</dbReference>
<keyword evidence="3" id="KW-1185">Reference proteome</keyword>
<dbReference type="Gene3D" id="3.40.50.720">
    <property type="entry name" value="NAD(P)-binding Rossmann-like Domain"/>
    <property type="match status" value="1"/>
</dbReference>
<dbReference type="AlphaFoldDB" id="A0A1M5IL56"/>
<dbReference type="SUPFAM" id="SSF51735">
    <property type="entry name" value="NAD(P)-binding Rossmann-fold domains"/>
    <property type="match status" value="1"/>
</dbReference>
<evidence type="ECO:0000313" key="3">
    <source>
        <dbReference type="Proteomes" id="UP000183945"/>
    </source>
</evidence>
<dbReference type="STRING" id="1073325.SAMN05444483_10814"/>
<reference evidence="3" key="1">
    <citation type="submission" date="2016-11" db="EMBL/GenBank/DDBJ databases">
        <authorList>
            <person name="Varghese N."/>
            <person name="Submissions S."/>
        </authorList>
    </citation>
    <scope>NUCLEOTIDE SEQUENCE [LARGE SCALE GENOMIC DNA]</scope>
    <source>
        <strain evidence="3">DSM 24579</strain>
    </source>
</reference>
<organism evidence="2 3">
    <name type="scientific">Salegentibacter echinorum</name>
    <dbReference type="NCBI Taxonomy" id="1073325"/>
    <lineage>
        <taxon>Bacteria</taxon>
        <taxon>Pseudomonadati</taxon>
        <taxon>Bacteroidota</taxon>
        <taxon>Flavobacteriia</taxon>
        <taxon>Flavobacteriales</taxon>
        <taxon>Flavobacteriaceae</taxon>
        <taxon>Salegentibacter</taxon>
    </lineage>
</organism>
<protein>
    <submittedName>
        <fullName evidence="2">Uncharacterized conserved protein YbjT, contains NAD(P)-binding and DUF2867 domains</fullName>
    </submittedName>
</protein>
<dbReference type="EMBL" id="FQVT01000008">
    <property type="protein sequence ID" value="SHG28513.1"/>
    <property type="molecule type" value="Genomic_DNA"/>
</dbReference>
<dbReference type="PANTHER" id="PTHR14097:SF7">
    <property type="entry name" value="OXIDOREDUCTASE HTATIP2"/>
    <property type="match status" value="1"/>
</dbReference>
<gene>
    <name evidence="2" type="ORF">SAMN05444483_10814</name>
</gene>
<dbReference type="PANTHER" id="PTHR14097">
    <property type="entry name" value="OXIDOREDUCTASE HTATIP2"/>
    <property type="match status" value="1"/>
</dbReference>
<dbReference type="Pfam" id="PF13460">
    <property type="entry name" value="NAD_binding_10"/>
    <property type="match status" value="1"/>
</dbReference>
<feature type="domain" description="NAD(P)-binding" evidence="1">
    <location>
        <begin position="9"/>
        <end position="200"/>
    </location>
</feature>
<accession>A0A1M5IL56</accession>